<dbReference type="Proteomes" id="UP000501600">
    <property type="component" value="Chromosome"/>
</dbReference>
<keyword evidence="3" id="KW-1185">Reference proteome</keyword>
<dbReference type="SMART" id="SM00382">
    <property type="entry name" value="AAA"/>
    <property type="match status" value="1"/>
</dbReference>
<dbReference type="RefSeq" id="WP_168818082.1">
    <property type="nucleotide sequence ID" value="NZ_CP051217.1"/>
</dbReference>
<dbReference type="InterPro" id="IPR014862">
    <property type="entry name" value="TrwC"/>
</dbReference>
<feature type="domain" description="AAA+ ATPase" evidence="1">
    <location>
        <begin position="474"/>
        <end position="639"/>
    </location>
</feature>
<dbReference type="NCBIfam" id="NF041492">
    <property type="entry name" value="MobF"/>
    <property type="match status" value="1"/>
</dbReference>
<proteinExistence type="predicted"/>
<dbReference type="InterPro" id="IPR014059">
    <property type="entry name" value="TraI/TrwC_relax"/>
</dbReference>
<accession>A0A6H2DJ68</accession>
<dbReference type="Gene3D" id="3.40.50.300">
    <property type="entry name" value="P-loop containing nucleotide triphosphate hydrolases"/>
    <property type="match status" value="2"/>
</dbReference>
<dbReference type="EMBL" id="CP051217">
    <property type="protein sequence ID" value="QJB68238.1"/>
    <property type="molecule type" value="Genomic_DNA"/>
</dbReference>
<reference evidence="2 3" key="1">
    <citation type="submission" date="2020-04" db="EMBL/GenBank/DDBJ databases">
        <title>Genome sequence for Sphingorhabdus sp. strain M1.</title>
        <authorList>
            <person name="Park S.-J."/>
        </authorList>
    </citation>
    <scope>NUCLEOTIDE SEQUENCE [LARGE SCALE GENOMIC DNA]</scope>
    <source>
        <strain evidence="2 3">JK6</strain>
    </source>
</reference>
<organism evidence="2 3">
    <name type="scientific">Parasphingorhabdus halotolerans</name>
    <dbReference type="NCBI Taxonomy" id="2725558"/>
    <lineage>
        <taxon>Bacteria</taxon>
        <taxon>Pseudomonadati</taxon>
        <taxon>Pseudomonadota</taxon>
        <taxon>Alphaproteobacteria</taxon>
        <taxon>Sphingomonadales</taxon>
        <taxon>Sphingomonadaceae</taxon>
        <taxon>Parasphingorhabdus</taxon>
    </lineage>
</organism>
<evidence type="ECO:0000313" key="2">
    <source>
        <dbReference type="EMBL" id="QJB68238.1"/>
    </source>
</evidence>
<protein>
    <submittedName>
        <fullName evidence="2">Conjugative relaxase</fullName>
    </submittedName>
</protein>
<dbReference type="SUPFAM" id="SSF52540">
    <property type="entry name" value="P-loop containing nucleoside triphosphate hydrolases"/>
    <property type="match status" value="2"/>
</dbReference>
<dbReference type="InterPro" id="IPR027417">
    <property type="entry name" value="P-loop_NTPase"/>
</dbReference>
<dbReference type="KEGG" id="phao:HF685_02080"/>
<sequence>MLSVASVRSAGGAANYFAADNYYTKDQASGEWFGKGAEELGLTGKIDAAQFEALLKGELPDGGRVGREGIHRAGIDLAFSMPKSWSLIALVGGDKRIVEAYTESVKSTLAWAEQNAAQARIQIDGHEKLVPTGNLAIGLFEHDTSRAQEPQAHVHAVVANVTQMPDGEWRALRNDKLWSLNTLFNSMTMAAFREKIEKLGYEVGDRSKHGNFEAAGFTRNAIMAFSTRRQQILEKVSQLSSRSPEAFQAATLMTREDKAPVEDRAALYESWKETAREVGLDLPGVLDAAKQRAEHEPGLAERWHKSLKGVVGYARDLANSFAESLGLRLSDPYLPKSFPDKSPSQIAAACAVASAIRHLEQREAGFARTDVLKAALDTGLPTTIGQVEQAVQRQVQNKDLVVGHDRASTMMTTKGAIKIEQRILDGVDLGRSATNPILNADITAEHLQTLASDKSGIKLNPGQESAGRLLLGSSDRTIVIQGVAGAGKSTLLEPAARLLEQDGRQVIGLAVQNTLVQMLKRDLHIEAQTVYRFLKEYAPVTEDTASPKVIEEAKATLKDSVILVDEASMLPNHDQLKLIEIANKIEIDRLVFVGDKKQLGAVDAGKPFDLVQKSGISTAHMDENIRARTDMVRAAANAAQRGEVDKAMKALGGNIVETDKGAAVAGAEQWLSLPKEERDRTAIFASGRRLRDGVNLEVQKGLLADGRLGKSSVTLSALDRINLTDEQLRYSHEYKPGHVVEFVKSIRTQKLPRGLHTVTRTDWRDRVILRGDDGRERKFKPASVQNKGDNRIALYEPKEKMIHENDKIRWTANDHERGLLNADRAIVTGITKTGVEVETSTGTRLTLPHGDPMLKRIDLAYALNAHMAQGLTADKAIVVMEAQDTKLLTQQNFLVSITRVRDTLTLVVDQKDRVTHKLSLETGEKTSALEVAGNDTAKAEKRREPEIEISKSIDFGMSL</sequence>
<evidence type="ECO:0000313" key="3">
    <source>
        <dbReference type="Proteomes" id="UP000501600"/>
    </source>
</evidence>
<dbReference type="SUPFAM" id="SSF55464">
    <property type="entry name" value="Origin of replication-binding domain, RBD-like"/>
    <property type="match status" value="1"/>
</dbReference>
<dbReference type="NCBIfam" id="TIGR02686">
    <property type="entry name" value="relax_trwC"/>
    <property type="match status" value="1"/>
</dbReference>
<name>A0A6H2DJ68_9SPHN</name>
<dbReference type="Pfam" id="PF08751">
    <property type="entry name" value="TrwC"/>
    <property type="match status" value="1"/>
</dbReference>
<dbReference type="InterPro" id="IPR003593">
    <property type="entry name" value="AAA+_ATPase"/>
</dbReference>
<dbReference type="Gene3D" id="2.30.30.940">
    <property type="match status" value="1"/>
</dbReference>
<gene>
    <name evidence="2" type="ORF">HF685_02080</name>
</gene>
<dbReference type="Pfam" id="PF13604">
    <property type="entry name" value="AAA_30"/>
    <property type="match status" value="1"/>
</dbReference>
<evidence type="ECO:0000259" key="1">
    <source>
        <dbReference type="SMART" id="SM00382"/>
    </source>
</evidence>
<dbReference type="AlphaFoldDB" id="A0A6H2DJ68"/>